<name>A0A4R2ID41_9GAMM</name>
<dbReference type="AlphaFoldDB" id="A0A4R2ID41"/>
<protein>
    <submittedName>
        <fullName evidence="2">Uncharacterized protein</fullName>
    </submittedName>
</protein>
<evidence type="ECO:0000256" key="1">
    <source>
        <dbReference type="SAM" id="MobiDB-lite"/>
    </source>
</evidence>
<proteinExistence type="predicted"/>
<dbReference type="EMBL" id="SLWQ01000002">
    <property type="protein sequence ID" value="TCO41689.1"/>
    <property type="molecule type" value="Genomic_DNA"/>
</dbReference>
<reference evidence="2 3" key="1">
    <citation type="journal article" date="2015" name="Stand. Genomic Sci.">
        <title>Genomic Encyclopedia of Bacterial and Archaeal Type Strains, Phase III: the genomes of soil and plant-associated and newly described type strains.</title>
        <authorList>
            <person name="Whitman W.B."/>
            <person name="Woyke T."/>
            <person name="Klenk H.P."/>
            <person name="Zhou Y."/>
            <person name="Lilburn T.G."/>
            <person name="Beck B.J."/>
            <person name="De Vos P."/>
            <person name="Vandamme P."/>
            <person name="Eisen J.A."/>
            <person name="Garrity G."/>
            <person name="Hugenholtz P."/>
            <person name="Kyrpides N.C."/>
        </authorList>
    </citation>
    <scope>NUCLEOTIDE SEQUENCE [LARGE SCALE GENOMIC DNA]</scope>
    <source>
        <strain evidence="2 3">A3</strain>
    </source>
</reference>
<evidence type="ECO:0000313" key="2">
    <source>
        <dbReference type="EMBL" id="TCO41689.1"/>
    </source>
</evidence>
<dbReference type="Proteomes" id="UP000294862">
    <property type="component" value="Unassembled WGS sequence"/>
</dbReference>
<keyword evidence="3" id="KW-1185">Reference proteome</keyword>
<sequence length="56" mass="5933">MPATPLLLPIFKLARSRALPFVPIRPLQAPAAVAPSRSDSRASAGRNAQGLRRIAS</sequence>
<accession>A0A4R2ID41</accession>
<feature type="region of interest" description="Disordered" evidence="1">
    <location>
        <begin position="30"/>
        <end position="56"/>
    </location>
</feature>
<evidence type="ECO:0000313" key="3">
    <source>
        <dbReference type="Proteomes" id="UP000294862"/>
    </source>
</evidence>
<comment type="caution">
    <text evidence="2">The sequence shown here is derived from an EMBL/GenBank/DDBJ whole genome shotgun (WGS) entry which is preliminary data.</text>
</comment>
<organism evidence="2 3">
    <name type="scientific">Dokdonella fugitiva</name>
    <dbReference type="NCBI Taxonomy" id="328517"/>
    <lineage>
        <taxon>Bacteria</taxon>
        <taxon>Pseudomonadati</taxon>
        <taxon>Pseudomonadota</taxon>
        <taxon>Gammaproteobacteria</taxon>
        <taxon>Lysobacterales</taxon>
        <taxon>Rhodanobacteraceae</taxon>
        <taxon>Dokdonella</taxon>
    </lineage>
</organism>
<gene>
    <name evidence="2" type="ORF">EV148_10239</name>
</gene>